<evidence type="ECO:0000313" key="1">
    <source>
        <dbReference type="EMBL" id="KAI5354503.1"/>
    </source>
</evidence>
<accession>A0A5E4EB59</accession>
<dbReference type="Proteomes" id="UP000327085">
    <property type="component" value="Chromosome 1"/>
</dbReference>
<dbReference type="AlphaFoldDB" id="A0A5E4EB59"/>
<dbReference type="EMBL" id="CABIKO010000004">
    <property type="protein sequence ID" value="VVA12110.1"/>
    <property type="molecule type" value="Genomic_DNA"/>
</dbReference>
<protein>
    <submittedName>
        <fullName evidence="2">PREDICTED: LOC109948827</fullName>
    </submittedName>
</protein>
<gene>
    <name evidence="2" type="ORF">ALMOND_2B032637</name>
    <name evidence="1" type="ORF">L3X38_007398</name>
</gene>
<dbReference type="Gramene" id="VVA12110">
    <property type="protein sequence ID" value="VVA12110"/>
    <property type="gene ID" value="Prudul26B032637"/>
</dbReference>
<keyword evidence="4" id="KW-1185">Reference proteome</keyword>
<reference evidence="3" key="2">
    <citation type="journal article" date="2020" name="Plant J.">
        <title>Transposons played a major role in the diversification between the closely related almond and peach genomes: results from the almond genome sequence.</title>
        <authorList>
            <person name="Alioto T."/>
            <person name="Alexiou K.G."/>
            <person name="Bardil A."/>
            <person name="Barteri F."/>
            <person name="Castanera R."/>
            <person name="Cruz F."/>
            <person name="Dhingra A."/>
            <person name="Duval H."/>
            <person name="Fernandez I Marti A."/>
            <person name="Frias L."/>
            <person name="Galan B."/>
            <person name="Garcia J.L."/>
            <person name="Howad W."/>
            <person name="Gomez-Garrido J."/>
            <person name="Gut M."/>
            <person name="Julca I."/>
            <person name="Morata J."/>
            <person name="Puigdomenech P."/>
            <person name="Ribeca P."/>
            <person name="Rubio Cabetas M.J."/>
            <person name="Vlasova A."/>
            <person name="Wirthensohn M."/>
            <person name="Garcia-Mas J."/>
            <person name="Gabaldon T."/>
            <person name="Casacuberta J.M."/>
            <person name="Arus P."/>
        </authorList>
    </citation>
    <scope>NUCLEOTIDE SEQUENCE [LARGE SCALE GENOMIC DNA]</scope>
    <source>
        <strain evidence="3">cv. Texas</strain>
    </source>
</reference>
<proteinExistence type="predicted"/>
<organism evidence="2 3">
    <name type="scientific">Prunus dulcis</name>
    <name type="common">Almond</name>
    <name type="synonym">Amygdalus dulcis</name>
    <dbReference type="NCBI Taxonomy" id="3755"/>
    <lineage>
        <taxon>Eukaryota</taxon>
        <taxon>Viridiplantae</taxon>
        <taxon>Streptophyta</taxon>
        <taxon>Embryophyta</taxon>
        <taxon>Tracheophyta</taxon>
        <taxon>Spermatophyta</taxon>
        <taxon>Magnoliopsida</taxon>
        <taxon>eudicotyledons</taxon>
        <taxon>Gunneridae</taxon>
        <taxon>Pentapetalae</taxon>
        <taxon>rosids</taxon>
        <taxon>fabids</taxon>
        <taxon>Rosales</taxon>
        <taxon>Rosaceae</taxon>
        <taxon>Amygdaloideae</taxon>
        <taxon>Amygdaleae</taxon>
        <taxon>Prunus</taxon>
    </lineage>
</organism>
<evidence type="ECO:0000313" key="3">
    <source>
        <dbReference type="Proteomes" id="UP000327085"/>
    </source>
</evidence>
<reference evidence="1 4" key="3">
    <citation type="journal article" date="2022" name="G3 (Bethesda)">
        <title>Whole-genome sequence and methylome profiling of the almond [Prunus dulcis (Mill.) D.A. Webb] cultivar 'Nonpareil'.</title>
        <authorList>
            <person name="D'Amico-Willman K.M."/>
            <person name="Ouma W.Z."/>
            <person name="Meulia T."/>
            <person name="Sideli G.M."/>
            <person name="Gradziel T.M."/>
            <person name="Fresnedo-Ramirez J."/>
        </authorList>
    </citation>
    <scope>NUCLEOTIDE SEQUENCE [LARGE SCALE GENOMIC DNA]</scope>
    <source>
        <strain evidence="1">Clone GOH B32 T37-40</strain>
    </source>
</reference>
<dbReference type="EMBL" id="JAJFAZ020000001">
    <property type="protein sequence ID" value="KAI5354503.1"/>
    <property type="molecule type" value="Genomic_DNA"/>
</dbReference>
<evidence type="ECO:0000313" key="2">
    <source>
        <dbReference type="EMBL" id="VVA12110.1"/>
    </source>
</evidence>
<dbReference type="InParanoid" id="A0A5E4EB59"/>
<sequence>MVAANSKLSYESSFQQCLVEENRKKMEALNLPQIALQAHRSPVFVEGVLMPGRTYHSNRHKDQKLSQLMETQNSILKILSQTLLIFLSSTWPVLL</sequence>
<dbReference type="Proteomes" id="UP001054821">
    <property type="component" value="Chromosome 1"/>
</dbReference>
<name>A0A5E4EB59_PRUDU</name>
<reference evidence="2" key="1">
    <citation type="submission" date="2019-07" db="EMBL/GenBank/DDBJ databases">
        <authorList>
            <person name="Alioto T."/>
            <person name="Alioto T."/>
            <person name="Gomez Garrido J."/>
        </authorList>
    </citation>
    <scope>NUCLEOTIDE SEQUENCE</scope>
</reference>
<evidence type="ECO:0000313" key="4">
    <source>
        <dbReference type="Proteomes" id="UP001054821"/>
    </source>
</evidence>